<dbReference type="GeneID" id="59162451"/>
<sequence>MRSNRLRATGPVVRHVPRGHAYVDALVGAEPAHLHPADPPVPGAPAGQWWPHPALTPRWVADHAHEIDVLHVHFGFEHLGVDDVRHLVASLRAHDIRLVLTVHDLVDPHGTGERYGRVLGELVGSADALTTLTPGAAAEVERRFGRRPQVISHPPLVPAGVLPARRTGSPFVVGLHLKSLRANVAALPVLDACADAVAGLDDAQLRVHLHEDVTRPDHPRHDPEVLRRLARARADGADVRVHAPLDDAQLWRDLAQTSLAVLPYTDGTHSGWLEMCHDLGTRVLAPDLGFYAQQRPVLTYRHDDLTASVERAVHEAHARWAQGEPAPGGDARVLAAELESARAAHREVYLGVAEDRVVRGA</sequence>
<dbReference type="EMBL" id="CP044548">
    <property type="protein sequence ID" value="QFQ31313.2"/>
    <property type="molecule type" value="Genomic_DNA"/>
</dbReference>
<dbReference type="Gene3D" id="3.40.50.2000">
    <property type="entry name" value="Glycogen Phosphorylase B"/>
    <property type="match status" value="1"/>
</dbReference>
<name>A0A5P8FQB9_9MICO</name>
<organism evidence="1 2">
    <name type="scientific">Janibacter melonis</name>
    <dbReference type="NCBI Taxonomy" id="262209"/>
    <lineage>
        <taxon>Bacteria</taxon>
        <taxon>Bacillati</taxon>
        <taxon>Actinomycetota</taxon>
        <taxon>Actinomycetes</taxon>
        <taxon>Micrococcales</taxon>
        <taxon>Intrasporangiaceae</taxon>
        <taxon>Janibacter</taxon>
    </lineage>
</organism>
<gene>
    <name evidence="1" type="ORF">EEW87_014760</name>
</gene>
<dbReference type="GO" id="GO:0016740">
    <property type="term" value="F:transferase activity"/>
    <property type="evidence" value="ECO:0007669"/>
    <property type="project" value="UniProtKB-KW"/>
</dbReference>
<reference evidence="1 2" key="1">
    <citation type="submission" date="2019-09" db="EMBL/GenBank/DDBJ databases">
        <title>Complete Genome Sequence of Janibacter melonis M714 with both human health impact and industrial applications.</title>
        <authorList>
            <person name="Jin M."/>
            <person name="Zhao Q.R."/>
        </authorList>
    </citation>
    <scope>NUCLEOTIDE SEQUENCE [LARGE SCALE GENOMIC DNA]</scope>
    <source>
        <strain evidence="1 2">M714</strain>
    </source>
</reference>
<dbReference type="RefSeq" id="WP_123093446.1">
    <property type="nucleotide sequence ID" value="NZ_BAAAKD010000015.1"/>
</dbReference>
<proteinExistence type="predicted"/>
<keyword evidence="1" id="KW-0808">Transferase</keyword>
<dbReference type="AlphaFoldDB" id="A0A5P8FQB9"/>
<evidence type="ECO:0000313" key="2">
    <source>
        <dbReference type="Proteomes" id="UP000271708"/>
    </source>
</evidence>
<dbReference type="KEGG" id="jme:EEW87_014760"/>
<evidence type="ECO:0000313" key="1">
    <source>
        <dbReference type="EMBL" id="QFQ31313.2"/>
    </source>
</evidence>
<protein>
    <submittedName>
        <fullName evidence="1">Glycosyltransferase family 1 protein</fullName>
    </submittedName>
</protein>
<dbReference type="Proteomes" id="UP000271708">
    <property type="component" value="Chromosome"/>
</dbReference>
<dbReference type="SUPFAM" id="SSF53756">
    <property type="entry name" value="UDP-Glycosyltransferase/glycogen phosphorylase"/>
    <property type="match status" value="1"/>
</dbReference>
<accession>A0A5P8FQB9</accession>